<feature type="chain" id="PRO_5018240888" evidence="1">
    <location>
        <begin position="21"/>
        <end position="251"/>
    </location>
</feature>
<reference evidence="2 3" key="1">
    <citation type="submission" date="2018-11" db="EMBL/GenBank/DDBJ databases">
        <title>Genomes From Bacteria Associated with the Canine Oral Cavity: a Test Case for Automated Genome-Based Taxonomic Assignment.</title>
        <authorList>
            <person name="Coil D.A."/>
            <person name="Jospin G."/>
            <person name="Darling A.E."/>
            <person name="Wallis C."/>
            <person name="Davis I.J."/>
            <person name="Harris S."/>
            <person name="Eisen J.A."/>
            <person name="Holcombe L.J."/>
            <person name="O'Flynn C."/>
        </authorList>
    </citation>
    <scope>NUCLEOTIDE SEQUENCE [LARGE SCALE GENOMIC DNA]</scope>
    <source>
        <strain evidence="2 3">OH2617_COT-023</strain>
    </source>
</reference>
<gene>
    <name evidence="2" type="ORF">EII40_09695</name>
</gene>
<feature type="signal peptide" evidence="1">
    <location>
        <begin position="1"/>
        <end position="20"/>
    </location>
</feature>
<dbReference type="EMBL" id="RQYS01000042">
    <property type="protein sequence ID" value="RRD59464.1"/>
    <property type="molecule type" value="Genomic_DNA"/>
</dbReference>
<dbReference type="OrthoDB" id="1115033at2"/>
<evidence type="ECO:0000313" key="3">
    <source>
        <dbReference type="Proteomes" id="UP000278609"/>
    </source>
</evidence>
<keyword evidence="1" id="KW-0732">Signal</keyword>
<organism evidence="2 3">
    <name type="scientific">Tannerella forsythia</name>
    <name type="common">Bacteroides forsythus</name>
    <dbReference type="NCBI Taxonomy" id="28112"/>
    <lineage>
        <taxon>Bacteria</taxon>
        <taxon>Pseudomonadati</taxon>
        <taxon>Bacteroidota</taxon>
        <taxon>Bacteroidia</taxon>
        <taxon>Bacteroidales</taxon>
        <taxon>Tannerellaceae</taxon>
        <taxon>Tannerella</taxon>
    </lineage>
</organism>
<dbReference type="RefSeq" id="WP_124752055.1">
    <property type="nucleotide sequence ID" value="NZ_RQYS01000042.1"/>
</dbReference>
<dbReference type="Proteomes" id="UP000278609">
    <property type="component" value="Unassembled WGS sequence"/>
</dbReference>
<accession>A0A3P1XL05</accession>
<proteinExistence type="predicted"/>
<evidence type="ECO:0000313" key="2">
    <source>
        <dbReference type="EMBL" id="RRD59464.1"/>
    </source>
</evidence>
<protein>
    <submittedName>
        <fullName evidence="2">Uncharacterized protein</fullName>
    </submittedName>
</protein>
<dbReference type="AlphaFoldDB" id="A0A3P1XL05"/>
<comment type="caution">
    <text evidence="2">The sequence shown here is derived from an EMBL/GenBank/DDBJ whole genome shotgun (WGS) entry which is preliminary data.</text>
</comment>
<sequence>MKRMILTVALSTWTALALWAQDTAEKAFTQLTWIDASPEGEYSQARFGYDKSTFTVIRKRCEALPADHPCYDAENTMEYVLVGTYRNTSMTSAVYILYTPGMSADPEFRIVEESGRTLLEEQADELCIHASGVIYTAGHTNKMINERRKYTYAAGRITETPQPYLYAGIKGKLLKPVKLYSERTGGTVVASLPVGYEVEVLLSENMDPLAEELPKHYLVRTAFGLVGWLRLTDDDTYHLNPVVRGLGFLGD</sequence>
<name>A0A3P1XL05_TANFO</name>
<evidence type="ECO:0000256" key="1">
    <source>
        <dbReference type="SAM" id="SignalP"/>
    </source>
</evidence>